<reference evidence="2" key="2">
    <citation type="submission" date="2020-12" db="EMBL/GenBank/DDBJ databases">
        <authorList>
            <person name="Kanost M."/>
        </authorList>
    </citation>
    <scope>NUCLEOTIDE SEQUENCE</scope>
</reference>
<proteinExistence type="predicted"/>
<organism evidence="2 3">
    <name type="scientific">Manduca sexta</name>
    <name type="common">Tobacco hawkmoth</name>
    <name type="synonym">Tobacco hornworm</name>
    <dbReference type="NCBI Taxonomy" id="7130"/>
    <lineage>
        <taxon>Eukaryota</taxon>
        <taxon>Metazoa</taxon>
        <taxon>Ecdysozoa</taxon>
        <taxon>Arthropoda</taxon>
        <taxon>Hexapoda</taxon>
        <taxon>Insecta</taxon>
        <taxon>Pterygota</taxon>
        <taxon>Neoptera</taxon>
        <taxon>Endopterygota</taxon>
        <taxon>Lepidoptera</taxon>
        <taxon>Glossata</taxon>
        <taxon>Ditrysia</taxon>
        <taxon>Bombycoidea</taxon>
        <taxon>Sphingidae</taxon>
        <taxon>Sphinginae</taxon>
        <taxon>Sphingini</taxon>
        <taxon>Manduca</taxon>
    </lineage>
</organism>
<accession>A0A921YNG0</accession>
<dbReference type="AlphaFoldDB" id="A0A921YNG0"/>
<dbReference type="EMBL" id="JH668291">
    <property type="protein sequence ID" value="KAG6442229.1"/>
    <property type="molecule type" value="Genomic_DNA"/>
</dbReference>
<evidence type="ECO:0000313" key="2">
    <source>
        <dbReference type="EMBL" id="KAG6442229.1"/>
    </source>
</evidence>
<dbReference type="Proteomes" id="UP000791440">
    <property type="component" value="Unassembled WGS sequence"/>
</dbReference>
<protein>
    <submittedName>
        <fullName evidence="2">Uncharacterized protein</fullName>
    </submittedName>
</protein>
<feature type="region of interest" description="Disordered" evidence="1">
    <location>
        <begin position="50"/>
        <end position="74"/>
    </location>
</feature>
<keyword evidence="3" id="KW-1185">Reference proteome</keyword>
<reference evidence="2" key="1">
    <citation type="journal article" date="2016" name="Insect Biochem. Mol. Biol.">
        <title>Multifaceted biological insights from a draft genome sequence of the tobacco hornworm moth, Manduca sexta.</title>
        <authorList>
            <person name="Kanost M.R."/>
            <person name="Arrese E.L."/>
            <person name="Cao X."/>
            <person name="Chen Y.R."/>
            <person name="Chellapilla S."/>
            <person name="Goldsmith M.R."/>
            <person name="Grosse-Wilde E."/>
            <person name="Heckel D.G."/>
            <person name="Herndon N."/>
            <person name="Jiang H."/>
            <person name="Papanicolaou A."/>
            <person name="Qu J."/>
            <person name="Soulages J.L."/>
            <person name="Vogel H."/>
            <person name="Walters J."/>
            <person name="Waterhouse R.M."/>
            <person name="Ahn S.J."/>
            <person name="Almeida F.C."/>
            <person name="An C."/>
            <person name="Aqrawi P."/>
            <person name="Bretschneider A."/>
            <person name="Bryant W.B."/>
            <person name="Bucks S."/>
            <person name="Chao H."/>
            <person name="Chevignon G."/>
            <person name="Christen J.M."/>
            <person name="Clarke D.F."/>
            <person name="Dittmer N.T."/>
            <person name="Ferguson L.C.F."/>
            <person name="Garavelou S."/>
            <person name="Gordon K.H.J."/>
            <person name="Gunaratna R.T."/>
            <person name="Han Y."/>
            <person name="Hauser F."/>
            <person name="He Y."/>
            <person name="Heidel-Fischer H."/>
            <person name="Hirsh A."/>
            <person name="Hu Y."/>
            <person name="Jiang H."/>
            <person name="Kalra D."/>
            <person name="Klinner C."/>
            <person name="Konig C."/>
            <person name="Kovar C."/>
            <person name="Kroll A.R."/>
            <person name="Kuwar S.S."/>
            <person name="Lee S.L."/>
            <person name="Lehman R."/>
            <person name="Li K."/>
            <person name="Li Z."/>
            <person name="Liang H."/>
            <person name="Lovelace S."/>
            <person name="Lu Z."/>
            <person name="Mansfield J.H."/>
            <person name="McCulloch K.J."/>
            <person name="Mathew T."/>
            <person name="Morton B."/>
            <person name="Muzny D.M."/>
            <person name="Neunemann D."/>
            <person name="Ongeri F."/>
            <person name="Pauchet Y."/>
            <person name="Pu L.L."/>
            <person name="Pyrousis I."/>
            <person name="Rao X.J."/>
            <person name="Redding A."/>
            <person name="Roesel C."/>
            <person name="Sanchez-Gracia A."/>
            <person name="Schaack S."/>
            <person name="Shukla A."/>
            <person name="Tetreau G."/>
            <person name="Wang Y."/>
            <person name="Xiong G.H."/>
            <person name="Traut W."/>
            <person name="Walsh T.K."/>
            <person name="Worley K.C."/>
            <person name="Wu D."/>
            <person name="Wu W."/>
            <person name="Wu Y.Q."/>
            <person name="Zhang X."/>
            <person name="Zou Z."/>
            <person name="Zucker H."/>
            <person name="Briscoe A.D."/>
            <person name="Burmester T."/>
            <person name="Clem R.J."/>
            <person name="Feyereisen R."/>
            <person name="Grimmelikhuijzen C.J.P."/>
            <person name="Hamodrakas S.J."/>
            <person name="Hansson B.S."/>
            <person name="Huguet E."/>
            <person name="Jermiin L.S."/>
            <person name="Lan Q."/>
            <person name="Lehman H.K."/>
            <person name="Lorenzen M."/>
            <person name="Merzendorfer H."/>
            <person name="Michalopoulos I."/>
            <person name="Morton D.B."/>
            <person name="Muthukrishnan S."/>
            <person name="Oakeshott J.G."/>
            <person name="Palmer W."/>
            <person name="Park Y."/>
            <person name="Passarelli A.L."/>
            <person name="Rozas J."/>
            <person name="Schwartz L.M."/>
            <person name="Smith W."/>
            <person name="Southgate A."/>
            <person name="Vilcinskas A."/>
            <person name="Vogt R."/>
            <person name="Wang P."/>
            <person name="Werren J."/>
            <person name="Yu X.Q."/>
            <person name="Zhou J.J."/>
            <person name="Brown S.J."/>
            <person name="Scherer S.E."/>
            <person name="Richards S."/>
            <person name="Blissard G.W."/>
        </authorList>
    </citation>
    <scope>NUCLEOTIDE SEQUENCE</scope>
</reference>
<sequence>MPVRADNKKIKASGERRTETIKWAYRYKGVCTPPETLLVHRLLVINVSRPTHGRYSQRPISRDSRKGMTLRSGE</sequence>
<evidence type="ECO:0000256" key="1">
    <source>
        <dbReference type="SAM" id="MobiDB-lite"/>
    </source>
</evidence>
<comment type="caution">
    <text evidence="2">The sequence shown here is derived from an EMBL/GenBank/DDBJ whole genome shotgun (WGS) entry which is preliminary data.</text>
</comment>
<name>A0A921YNG0_MANSE</name>
<evidence type="ECO:0000313" key="3">
    <source>
        <dbReference type="Proteomes" id="UP000791440"/>
    </source>
</evidence>
<gene>
    <name evidence="2" type="ORF">O3G_MSEX002244</name>
</gene>